<geneLocation type="plasmid" evidence="2">
    <name>pcoccu</name>
</geneLocation>
<name>A0A6B8W5C1_9CORY</name>
<dbReference type="InterPro" id="IPR002514">
    <property type="entry name" value="Transposase_8"/>
</dbReference>
<dbReference type="Pfam" id="PF01527">
    <property type="entry name" value="HTH_Tnp_1"/>
    <property type="match status" value="1"/>
</dbReference>
<dbReference type="InterPro" id="IPR009057">
    <property type="entry name" value="Homeodomain-like_sf"/>
</dbReference>
<dbReference type="GO" id="GO:0004803">
    <property type="term" value="F:transposase activity"/>
    <property type="evidence" value="ECO:0007669"/>
    <property type="project" value="InterPro"/>
</dbReference>
<dbReference type="GO" id="GO:0003677">
    <property type="term" value="F:DNA binding"/>
    <property type="evidence" value="ECO:0007669"/>
    <property type="project" value="InterPro"/>
</dbReference>
<evidence type="ECO:0000313" key="2">
    <source>
        <dbReference type="Proteomes" id="UP000424462"/>
    </source>
</evidence>
<dbReference type="SUPFAM" id="SSF46689">
    <property type="entry name" value="Homeodomain-like"/>
    <property type="match status" value="1"/>
</dbReference>
<accession>A0A6B8W5C1</accession>
<dbReference type="EMBL" id="CP046456">
    <property type="protein sequence ID" value="QGU08744.1"/>
    <property type="molecule type" value="Genomic_DNA"/>
</dbReference>
<protein>
    <submittedName>
        <fullName evidence="1">Transposase</fullName>
    </submittedName>
</protein>
<sequence>MSNRRIFTEEFKAGAVQLVVSSGRSIKEVATELGIKEGTLGAWCHFGVVGRGGPRSW</sequence>
<organism evidence="1 2">
    <name type="scientific">Corynebacterium occultum</name>
    <dbReference type="NCBI Taxonomy" id="2675219"/>
    <lineage>
        <taxon>Bacteria</taxon>
        <taxon>Bacillati</taxon>
        <taxon>Actinomycetota</taxon>
        <taxon>Actinomycetes</taxon>
        <taxon>Mycobacteriales</taxon>
        <taxon>Corynebacteriaceae</taxon>
        <taxon>Corynebacterium</taxon>
    </lineage>
</organism>
<dbReference type="KEGG" id="cok:COCCU_14270"/>
<dbReference type="GO" id="GO:0006313">
    <property type="term" value="P:DNA transposition"/>
    <property type="evidence" value="ECO:0007669"/>
    <property type="project" value="InterPro"/>
</dbReference>
<keyword evidence="2" id="KW-1185">Reference proteome</keyword>
<dbReference type="Proteomes" id="UP000424462">
    <property type="component" value="Plasmid pCOCCU"/>
</dbReference>
<keyword evidence="1" id="KW-0614">Plasmid</keyword>
<dbReference type="Gene3D" id="1.10.10.60">
    <property type="entry name" value="Homeodomain-like"/>
    <property type="match status" value="1"/>
</dbReference>
<dbReference type="AlphaFoldDB" id="A0A6B8W5C1"/>
<proteinExistence type="predicted"/>
<evidence type="ECO:0000313" key="1">
    <source>
        <dbReference type="EMBL" id="QGU08744.1"/>
    </source>
</evidence>
<gene>
    <name evidence="1" type="ORF">COCCU_14270</name>
</gene>
<reference evidence="1 2" key="1">
    <citation type="submission" date="2019-11" db="EMBL/GenBank/DDBJ databases">
        <title>Complete genome sequence of Corynebacterium kalinowskii 1959, a novel Corynebacterium species isolated from soil of a small paddock in Vilsendorf, Germany.</title>
        <authorList>
            <person name="Schaffert L."/>
            <person name="Ruwe M."/>
            <person name="Milse J."/>
            <person name="Hanuschka K."/>
            <person name="Ortseifen V."/>
            <person name="Droste J."/>
            <person name="Brandt D."/>
            <person name="Schlueter L."/>
            <person name="Kutter Y."/>
            <person name="Vinke S."/>
            <person name="Viehoefer P."/>
            <person name="Jacob L."/>
            <person name="Luebke N.-C."/>
            <person name="Schulte-Berndt E."/>
            <person name="Hain C."/>
            <person name="Linder M."/>
            <person name="Schmidt P."/>
            <person name="Wollenschlaeger L."/>
            <person name="Luttermann T."/>
            <person name="Thieme E."/>
            <person name="Hassa J."/>
            <person name="Haak M."/>
            <person name="Wittchen M."/>
            <person name="Mentz A."/>
            <person name="Persicke M."/>
            <person name="Busche T."/>
            <person name="Ruckert C."/>
        </authorList>
    </citation>
    <scope>NUCLEOTIDE SEQUENCE [LARGE SCALE GENOMIC DNA]</scope>
    <source>
        <strain evidence="1 2">2039</strain>
        <plasmid evidence="2">pcoccu</plasmid>
    </source>
</reference>